<protein>
    <submittedName>
        <fullName evidence="3">Unannotated protein</fullName>
    </submittedName>
</protein>
<evidence type="ECO:0000259" key="2">
    <source>
        <dbReference type="Pfam" id="PF14340"/>
    </source>
</evidence>
<feature type="transmembrane region" description="Helical" evidence="1">
    <location>
        <begin position="112"/>
        <end position="133"/>
    </location>
</feature>
<accession>A0A6J6YD41</accession>
<dbReference type="Pfam" id="PF14340">
    <property type="entry name" value="DUF4395"/>
    <property type="match status" value="1"/>
</dbReference>
<dbReference type="EMBL" id="CAFAAQ010000070">
    <property type="protein sequence ID" value="CAB4807322.1"/>
    <property type="molecule type" value="Genomic_DNA"/>
</dbReference>
<keyword evidence="1" id="KW-0472">Membrane</keyword>
<keyword evidence="1" id="KW-0812">Transmembrane</keyword>
<gene>
    <name evidence="3" type="ORF">UFOPK3046_00915</name>
</gene>
<dbReference type="AlphaFoldDB" id="A0A6J6YD41"/>
<sequence length="170" mass="17512">MSSSSSFFSFPNPVNDVAARTVATGVVLMGLAAAGLGWGWILIPLTYGFLARVACGPKFSPLGLVATKVVAPRLPQFEKLVPGPPKRFAQAIGVAFTVTASALWMAGMPGAARVVVGFLVLAAGLEAALGFCLGCKVFALLMRAGVIPEDVCAECNDISLRIPGLSSSSR</sequence>
<organism evidence="3">
    <name type="scientific">freshwater metagenome</name>
    <dbReference type="NCBI Taxonomy" id="449393"/>
    <lineage>
        <taxon>unclassified sequences</taxon>
        <taxon>metagenomes</taxon>
        <taxon>ecological metagenomes</taxon>
    </lineage>
</organism>
<keyword evidence="1" id="KW-1133">Transmembrane helix</keyword>
<feature type="transmembrane region" description="Helical" evidence="1">
    <location>
        <begin position="88"/>
        <end position="106"/>
    </location>
</feature>
<feature type="transmembrane region" description="Helical" evidence="1">
    <location>
        <begin position="20"/>
        <end position="43"/>
    </location>
</feature>
<reference evidence="3" key="1">
    <citation type="submission" date="2020-05" db="EMBL/GenBank/DDBJ databases">
        <authorList>
            <person name="Chiriac C."/>
            <person name="Salcher M."/>
            <person name="Ghai R."/>
            <person name="Kavagutti S V."/>
        </authorList>
    </citation>
    <scope>NUCLEOTIDE SEQUENCE</scope>
</reference>
<dbReference type="InterPro" id="IPR025508">
    <property type="entry name" value="DUF4395"/>
</dbReference>
<evidence type="ECO:0000256" key="1">
    <source>
        <dbReference type="SAM" id="Phobius"/>
    </source>
</evidence>
<name>A0A6J6YD41_9ZZZZ</name>
<proteinExistence type="predicted"/>
<evidence type="ECO:0000313" key="3">
    <source>
        <dbReference type="EMBL" id="CAB4807322.1"/>
    </source>
</evidence>
<feature type="domain" description="DUF4395" evidence="2">
    <location>
        <begin position="14"/>
        <end position="143"/>
    </location>
</feature>